<keyword evidence="2" id="KW-1185">Reference proteome</keyword>
<evidence type="ECO:0000313" key="1">
    <source>
        <dbReference type="EMBL" id="AUH33084.1"/>
    </source>
</evidence>
<dbReference type="AlphaFoldDB" id="A0A2K9EV03"/>
<gene>
    <name evidence="1" type="ORF">CUV01_06495</name>
</gene>
<dbReference type="EMBL" id="CP025408">
    <property type="protein sequence ID" value="AUH33084.1"/>
    <property type="molecule type" value="Genomic_DNA"/>
</dbReference>
<reference evidence="1 2" key="1">
    <citation type="submission" date="2017-12" db="EMBL/GenBank/DDBJ databases">
        <authorList>
            <person name="Hurst M.R.H."/>
        </authorList>
    </citation>
    <scope>NUCLEOTIDE SEQUENCE [LARGE SCALE GENOMIC DNA]</scope>
    <source>
        <strain evidence="1 2">BM15</strain>
    </source>
</reference>
<protein>
    <submittedName>
        <fullName evidence="1">Uncharacterized protein</fullName>
    </submittedName>
</protein>
<dbReference type="Proteomes" id="UP000233742">
    <property type="component" value="Chromosome"/>
</dbReference>
<organism evidence="1 2">
    <name type="scientific">Paracoccus tegillarcae</name>
    <dbReference type="NCBI Taxonomy" id="1529068"/>
    <lineage>
        <taxon>Bacteria</taxon>
        <taxon>Pseudomonadati</taxon>
        <taxon>Pseudomonadota</taxon>
        <taxon>Alphaproteobacteria</taxon>
        <taxon>Rhodobacterales</taxon>
        <taxon>Paracoccaceae</taxon>
        <taxon>Paracoccus</taxon>
    </lineage>
</organism>
<sequence>MIAALVGLIGQAGAKAMEGAGLIGNPIVSQMVAGMAEAGVAAEAASLGANAAFSGVDGFRAIAGAGQMSAGAVVGSLLDSVMPVSGMVNSVVEKGKSETVGLVSTQQVGLFQNTVVGMVQTTYVGTKKIVDVGEELVIQVGASKLIMKKDGTIRMIGKDLNITMSGPVQINGSTVDFN</sequence>
<evidence type="ECO:0000313" key="2">
    <source>
        <dbReference type="Proteomes" id="UP000233742"/>
    </source>
</evidence>
<proteinExistence type="predicted"/>
<name>A0A2K9EV03_9RHOB</name>
<accession>A0A2K9EV03</accession>
<dbReference type="KEGG" id="paro:CUV01_06495"/>
<dbReference type="SUPFAM" id="SSF69349">
    <property type="entry name" value="Phage fibre proteins"/>
    <property type="match status" value="1"/>
</dbReference>